<feature type="transmembrane region" description="Helical" evidence="2">
    <location>
        <begin position="131"/>
        <end position="153"/>
    </location>
</feature>
<keyword evidence="2" id="KW-0812">Transmembrane</keyword>
<name>A0A1I7HJP4_9FIRM</name>
<accession>A0A1I7HJP4</accession>
<dbReference type="InterPro" id="IPR025016">
    <property type="entry name" value="DUF3955"/>
</dbReference>
<keyword evidence="2" id="KW-0472">Membrane</keyword>
<dbReference type="Proteomes" id="UP000198817">
    <property type="component" value="Unassembled WGS sequence"/>
</dbReference>
<reference evidence="4 5" key="1">
    <citation type="submission" date="2016-10" db="EMBL/GenBank/DDBJ databases">
        <authorList>
            <person name="de Groot N.N."/>
        </authorList>
    </citation>
    <scope>NUCLEOTIDE SEQUENCE [LARGE SCALE GENOMIC DNA]</scope>
    <source>
        <strain evidence="4 5">KHGC13</strain>
    </source>
</reference>
<evidence type="ECO:0000259" key="3">
    <source>
        <dbReference type="PROSITE" id="PS50943"/>
    </source>
</evidence>
<gene>
    <name evidence="4" type="ORF">SAMN05216508_11824</name>
</gene>
<dbReference type="SUPFAM" id="SSF47413">
    <property type="entry name" value="lambda repressor-like DNA-binding domains"/>
    <property type="match status" value="1"/>
</dbReference>
<dbReference type="AlphaFoldDB" id="A0A1I7HJP4"/>
<dbReference type="SMART" id="SM00530">
    <property type="entry name" value="HTH_XRE"/>
    <property type="match status" value="1"/>
</dbReference>
<dbReference type="EMBL" id="FPBT01000018">
    <property type="protein sequence ID" value="SFU60898.1"/>
    <property type="molecule type" value="Genomic_DNA"/>
</dbReference>
<dbReference type="RefSeq" id="WP_090471585.1">
    <property type="nucleotide sequence ID" value="NZ_FOWF01000019.1"/>
</dbReference>
<organism evidence="4 5">
    <name type="scientific">Eubacterium pyruvativorans</name>
    <dbReference type="NCBI Taxonomy" id="155865"/>
    <lineage>
        <taxon>Bacteria</taxon>
        <taxon>Bacillati</taxon>
        <taxon>Bacillota</taxon>
        <taxon>Clostridia</taxon>
        <taxon>Eubacteriales</taxon>
        <taxon>Eubacteriaceae</taxon>
        <taxon>Eubacterium</taxon>
    </lineage>
</organism>
<evidence type="ECO:0000256" key="2">
    <source>
        <dbReference type="SAM" id="Phobius"/>
    </source>
</evidence>
<dbReference type="Pfam" id="PF13127">
    <property type="entry name" value="DUF3955"/>
    <property type="match status" value="1"/>
</dbReference>
<dbReference type="InterPro" id="IPR010982">
    <property type="entry name" value="Lambda_DNA-bd_dom_sf"/>
</dbReference>
<dbReference type="PANTHER" id="PTHR46558:SF4">
    <property type="entry name" value="DNA-BIDING PHAGE PROTEIN"/>
    <property type="match status" value="1"/>
</dbReference>
<dbReference type="CDD" id="cd00093">
    <property type="entry name" value="HTH_XRE"/>
    <property type="match status" value="1"/>
</dbReference>
<evidence type="ECO:0000313" key="4">
    <source>
        <dbReference type="EMBL" id="SFU60898.1"/>
    </source>
</evidence>
<dbReference type="OrthoDB" id="9801008at2"/>
<feature type="domain" description="HTH cro/C1-type" evidence="3">
    <location>
        <begin position="7"/>
        <end position="61"/>
    </location>
</feature>
<dbReference type="PANTHER" id="PTHR46558">
    <property type="entry name" value="TRACRIPTIONAL REGULATORY PROTEIN-RELATED-RELATED"/>
    <property type="match status" value="1"/>
</dbReference>
<evidence type="ECO:0000313" key="5">
    <source>
        <dbReference type="Proteomes" id="UP000198817"/>
    </source>
</evidence>
<proteinExistence type="predicted"/>
<evidence type="ECO:0000256" key="1">
    <source>
        <dbReference type="ARBA" id="ARBA00023125"/>
    </source>
</evidence>
<dbReference type="Gene3D" id="1.10.260.40">
    <property type="entry name" value="lambda repressor-like DNA-binding domains"/>
    <property type="match status" value="1"/>
</dbReference>
<sequence>MEFNEQIRQIRKDSGLTQEAFAEKVHVTRQAVSNWENNKNLPDIETLIVISQTFHVSLDELILGGKEDMNKMTEKLIKDGNEGRKAKMNLVSTVIGGVLMLMGLMCLFIKANSVEYVDKQGILHENFYLLPVGFLFLVVGAVVILTTGIVFAAKRKREADRENC</sequence>
<keyword evidence="2" id="KW-1133">Transmembrane helix</keyword>
<keyword evidence="1 4" id="KW-0238">DNA-binding</keyword>
<keyword evidence="5" id="KW-1185">Reference proteome</keyword>
<dbReference type="Pfam" id="PF01381">
    <property type="entry name" value="HTH_3"/>
    <property type="match status" value="1"/>
</dbReference>
<protein>
    <submittedName>
        <fullName evidence="4">DNA-binding transcriptional regulator, XRE-family HTH domain</fullName>
    </submittedName>
</protein>
<dbReference type="STRING" id="155865.SAMN05216515_11924"/>
<dbReference type="PROSITE" id="PS50943">
    <property type="entry name" value="HTH_CROC1"/>
    <property type="match status" value="1"/>
</dbReference>
<dbReference type="GO" id="GO:0003677">
    <property type="term" value="F:DNA binding"/>
    <property type="evidence" value="ECO:0007669"/>
    <property type="project" value="UniProtKB-KW"/>
</dbReference>
<dbReference type="InterPro" id="IPR001387">
    <property type="entry name" value="Cro/C1-type_HTH"/>
</dbReference>
<feature type="transmembrane region" description="Helical" evidence="2">
    <location>
        <begin position="90"/>
        <end position="111"/>
    </location>
</feature>